<organism evidence="1 2">
    <name type="scientific">Ambispora leptoticha</name>
    <dbReference type="NCBI Taxonomy" id="144679"/>
    <lineage>
        <taxon>Eukaryota</taxon>
        <taxon>Fungi</taxon>
        <taxon>Fungi incertae sedis</taxon>
        <taxon>Mucoromycota</taxon>
        <taxon>Glomeromycotina</taxon>
        <taxon>Glomeromycetes</taxon>
        <taxon>Archaeosporales</taxon>
        <taxon>Ambisporaceae</taxon>
        <taxon>Ambispora</taxon>
    </lineage>
</organism>
<reference evidence="1" key="1">
    <citation type="submission" date="2021-06" db="EMBL/GenBank/DDBJ databases">
        <authorList>
            <person name="Kallberg Y."/>
            <person name="Tangrot J."/>
            <person name="Rosling A."/>
        </authorList>
    </citation>
    <scope>NUCLEOTIDE SEQUENCE</scope>
    <source>
        <strain evidence="1">FL130A</strain>
    </source>
</reference>
<protein>
    <submittedName>
        <fullName evidence="1">3710_t:CDS:1</fullName>
    </submittedName>
</protein>
<comment type="caution">
    <text evidence="1">The sequence shown here is derived from an EMBL/GenBank/DDBJ whole genome shotgun (WGS) entry which is preliminary data.</text>
</comment>
<evidence type="ECO:0000313" key="1">
    <source>
        <dbReference type="EMBL" id="CAG8605565.1"/>
    </source>
</evidence>
<dbReference type="EMBL" id="CAJVPS010004584">
    <property type="protein sequence ID" value="CAG8605565.1"/>
    <property type="molecule type" value="Genomic_DNA"/>
</dbReference>
<gene>
    <name evidence="1" type="ORF">ALEPTO_LOCUS8337</name>
</gene>
<keyword evidence="2" id="KW-1185">Reference proteome</keyword>
<proteinExistence type="predicted"/>
<sequence>MIFLVSITYAKFHSKRGKVQKRELLQASPTFCIKFMNTLVQGDSMYGEYIYKVSSQYVSFIKIRRIKVDGDFNGTRNILLRYFALNQPSKELVFADTGLTPWD</sequence>
<name>A0A9N9GH12_9GLOM</name>
<dbReference type="Proteomes" id="UP000789508">
    <property type="component" value="Unassembled WGS sequence"/>
</dbReference>
<dbReference type="AlphaFoldDB" id="A0A9N9GH12"/>
<evidence type="ECO:0000313" key="2">
    <source>
        <dbReference type="Proteomes" id="UP000789508"/>
    </source>
</evidence>
<accession>A0A9N9GH12</accession>